<organism evidence="2 3">
    <name type="scientific">Cercophora samala</name>
    <dbReference type="NCBI Taxonomy" id="330535"/>
    <lineage>
        <taxon>Eukaryota</taxon>
        <taxon>Fungi</taxon>
        <taxon>Dikarya</taxon>
        <taxon>Ascomycota</taxon>
        <taxon>Pezizomycotina</taxon>
        <taxon>Sordariomycetes</taxon>
        <taxon>Sordariomycetidae</taxon>
        <taxon>Sordariales</taxon>
        <taxon>Lasiosphaeriaceae</taxon>
        <taxon>Cercophora</taxon>
    </lineage>
</organism>
<keyword evidence="3" id="KW-1185">Reference proteome</keyword>
<name>A0AA39ZI95_9PEZI</name>
<dbReference type="PANTHER" id="PTHR39603">
    <property type="entry name" value="CYANOVIRIN-N DOMAIN-CONTAINING PROTEIN"/>
    <property type="match status" value="1"/>
</dbReference>
<evidence type="ECO:0000313" key="2">
    <source>
        <dbReference type="EMBL" id="KAK0671574.1"/>
    </source>
</evidence>
<feature type="chain" id="PRO_5041372945" evidence="1">
    <location>
        <begin position="23"/>
        <end position="192"/>
    </location>
</feature>
<accession>A0AA39ZI95</accession>
<gene>
    <name evidence="2" type="ORF">QBC41DRAFT_219121</name>
</gene>
<dbReference type="EMBL" id="JAULSY010000020">
    <property type="protein sequence ID" value="KAK0671574.1"/>
    <property type="molecule type" value="Genomic_DNA"/>
</dbReference>
<dbReference type="PANTHER" id="PTHR39603:SF1">
    <property type="entry name" value="CYANOVIRIN-N DOMAIN-CONTAINING PROTEIN"/>
    <property type="match status" value="1"/>
</dbReference>
<dbReference type="AlphaFoldDB" id="A0AA39ZI95"/>
<comment type="caution">
    <text evidence="2">The sequence shown here is derived from an EMBL/GenBank/DDBJ whole genome shotgun (WGS) entry which is preliminary data.</text>
</comment>
<feature type="signal peptide" evidence="1">
    <location>
        <begin position="1"/>
        <end position="22"/>
    </location>
</feature>
<reference evidence="2" key="1">
    <citation type="submission" date="2023-06" db="EMBL/GenBank/DDBJ databases">
        <title>Genome-scale phylogeny and comparative genomics of the fungal order Sordariales.</title>
        <authorList>
            <consortium name="Lawrence Berkeley National Laboratory"/>
            <person name="Hensen N."/>
            <person name="Bonometti L."/>
            <person name="Westerberg I."/>
            <person name="Brannstrom I.O."/>
            <person name="Guillou S."/>
            <person name="Cros-Aarteil S."/>
            <person name="Calhoun S."/>
            <person name="Haridas S."/>
            <person name="Kuo A."/>
            <person name="Mondo S."/>
            <person name="Pangilinan J."/>
            <person name="Riley R."/>
            <person name="Labutti K."/>
            <person name="Andreopoulos B."/>
            <person name="Lipzen A."/>
            <person name="Chen C."/>
            <person name="Yanf M."/>
            <person name="Daum C."/>
            <person name="Ng V."/>
            <person name="Clum A."/>
            <person name="Steindorff A."/>
            <person name="Ohm R."/>
            <person name="Martin F."/>
            <person name="Silar P."/>
            <person name="Natvig D."/>
            <person name="Lalanne C."/>
            <person name="Gautier V."/>
            <person name="Ament-Velasquez S.L."/>
            <person name="Kruys A."/>
            <person name="Hutchinson M.I."/>
            <person name="Powell A.J."/>
            <person name="Barry K."/>
            <person name="Miller A.N."/>
            <person name="Grigoriev I.V."/>
            <person name="Debuchy R."/>
            <person name="Gladieux P."/>
            <person name="Thoren M.H."/>
            <person name="Johannesson H."/>
        </authorList>
    </citation>
    <scope>NUCLEOTIDE SEQUENCE</scope>
    <source>
        <strain evidence="2">CBS 307.81</strain>
    </source>
</reference>
<dbReference type="Proteomes" id="UP001174997">
    <property type="component" value="Unassembled WGS sequence"/>
</dbReference>
<proteinExistence type="predicted"/>
<evidence type="ECO:0000256" key="1">
    <source>
        <dbReference type="SAM" id="SignalP"/>
    </source>
</evidence>
<protein>
    <submittedName>
        <fullName evidence="2">Uncharacterized protein</fullName>
    </submittedName>
</protein>
<sequence>MALITMVSLSLLLTLVSPLATSATVSTTSIPNTFSWSQWVEDLIAQPEKALTPSEAVSAAMAAGDKLLSGSTLQRQAWCQKDFTDAPADDAVVCIKYLTQIGNEGANCSLGADVFNADLCRSGQAKVVGSRGGNPSPPSNCYDVARTCGLIFDRCWRADNTVKGSDLCVGNPLWQISITGINDEYEFEFVDQ</sequence>
<keyword evidence="1" id="KW-0732">Signal</keyword>
<evidence type="ECO:0000313" key="3">
    <source>
        <dbReference type="Proteomes" id="UP001174997"/>
    </source>
</evidence>